<dbReference type="PROSITE" id="PS50850">
    <property type="entry name" value="MFS"/>
    <property type="match status" value="1"/>
</dbReference>
<evidence type="ECO:0000256" key="3">
    <source>
        <dbReference type="ARBA" id="ARBA00022989"/>
    </source>
</evidence>
<accession>A0A1Y5TP94</accession>
<feature type="transmembrane region" description="Helical" evidence="5">
    <location>
        <begin position="162"/>
        <end position="180"/>
    </location>
</feature>
<organism evidence="7 8">
    <name type="scientific">Pseudoruegeria aquimaris</name>
    <dbReference type="NCBI Taxonomy" id="393663"/>
    <lineage>
        <taxon>Bacteria</taxon>
        <taxon>Pseudomonadati</taxon>
        <taxon>Pseudomonadota</taxon>
        <taxon>Alphaproteobacteria</taxon>
        <taxon>Rhodobacterales</taxon>
        <taxon>Roseobacteraceae</taxon>
        <taxon>Pseudoruegeria</taxon>
    </lineage>
</organism>
<dbReference type="InterPro" id="IPR020846">
    <property type="entry name" value="MFS_dom"/>
</dbReference>
<feature type="transmembrane region" description="Helical" evidence="5">
    <location>
        <begin position="43"/>
        <end position="62"/>
    </location>
</feature>
<dbReference type="InterPro" id="IPR011701">
    <property type="entry name" value="MFS"/>
</dbReference>
<dbReference type="InterPro" id="IPR051788">
    <property type="entry name" value="MFS_Transporter"/>
</dbReference>
<dbReference type="GO" id="GO:0022857">
    <property type="term" value="F:transmembrane transporter activity"/>
    <property type="evidence" value="ECO:0007669"/>
    <property type="project" value="InterPro"/>
</dbReference>
<feature type="domain" description="Major facilitator superfamily (MFS) profile" evidence="6">
    <location>
        <begin position="205"/>
        <end position="388"/>
    </location>
</feature>
<protein>
    <submittedName>
        <fullName evidence="7">Inner membrane protein YbjJ</fullName>
    </submittedName>
</protein>
<feature type="transmembrane region" description="Helical" evidence="5">
    <location>
        <begin position="243"/>
        <end position="260"/>
    </location>
</feature>
<keyword evidence="2 5" id="KW-0812">Transmembrane</keyword>
<dbReference type="Gene3D" id="1.20.1250.20">
    <property type="entry name" value="MFS general substrate transporter like domains"/>
    <property type="match status" value="1"/>
</dbReference>
<dbReference type="InterPro" id="IPR036259">
    <property type="entry name" value="MFS_trans_sf"/>
</dbReference>
<feature type="transmembrane region" description="Helical" evidence="5">
    <location>
        <begin position="98"/>
        <end position="116"/>
    </location>
</feature>
<gene>
    <name evidence="7" type="primary">ybjJ</name>
    <name evidence="7" type="ORF">PSA7680_03517</name>
</gene>
<feature type="transmembrane region" description="Helical" evidence="5">
    <location>
        <begin position="200"/>
        <end position="219"/>
    </location>
</feature>
<feature type="transmembrane region" description="Helical" evidence="5">
    <location>
        <begin position="326"/>
        <end position="344"/>
    </location>
</feature>
<reference evidence="7 8" key="1">
    <citation type="submission" date="2017-03" db="EMBL/GenBank/DDBJ databases">
        <authorList>
            <person name="Afonso C.L."/>
            <person name="Miller P.J."/>
            <person name="Scott M.A."/>
            <person name="Spackman E."/>
            <person name="Goraichik I."/>
            <person name="Dimitrov K.M."/>
            <person name="Suarez D.L."/>
            <person name="Swayne D.E."/>
        </authorList>
    </citation>
    <scope>NUCLEOTIDE SEQUENCE [LARGE SCALE GENOMIC DNA]</scope>
    <source>
        <strain evidence="7 8">CECT 7680</strain>
    </source>
</reference>
<evidence type="ECO:0000256" key="2">
    <source>
        <dbReference type="ARBA" id="ARBA00022692"/>
    </source>
</evidence>
<dbReference type="SUPFAM" id="SSF103473">
    <property type="entry name" value="MFS general substrate transporter"/>
    <property type="match status" value="1"/>
</dbReference>
<feature type="transmembrane region" description="Helical" evidence="5">
    <location>
        <begin position="74"/>
        <end position="92"/>
    </location>
</feature>
<feature type="transmembrane region" description="Helical" evidence="5">
    <location>
        <begin position="296"/>
        <end position="314"/>
    </location>
</feature>
<dbReference type="EMBL" id="FWFQ01000041">
    <property type="protein sequence ID" value="SLN66535.1"/>
    <property type="molecule type" value="Genomic_DNA"/>
</dbReference>
<dbReference type="PANTHER" id="PTHR23514:SF13">
    <property type="entry name" value="INNER MEMBRANE PROTEIN YBJJ"/>
    <property type="match status" value="1"/>
</dbReference>
<keyword evidence="3 5" id="KW-1133">Transmembrane helix</keyword>
<evidence type="ECO:0000259" key="6">
    <source>
        <dbReference type="PROSITE" id="PS50850"/>
    </source>
</evidence>
<feature type="transmembrane region" description="Helical" evidence="5">
    <location>
        <begin position="12"/>
        <end position="31"/>
    </location>
</feature>
<dbReference type="OrthoDB" id="5526080at2"/>
<proteinExistence type="predicted"/>
<dbReference type="PANTHER" id="PTHR23514">
    <property type="entry name" value="BYPASS OF STOP CODON PROTEIN 6"/>
    <property type="match status" value="1"/>
</dbReference>
<dbReference type="Proteomes" id="UP000193409">
    <property type="component" value="Unassembled WGS sequence"/>
</dbReference>
<evidence type="ECO:0000256" key="5">
    <source>
        <dbReference type="SAM" id="Phobius"/>
    </source>
</evidence>
<evidence type="ECO:0000256" key="4">
    <source>
        <dbReference type="ARBA" id="ARBA00023136"/>
    </source>
</evidence>
<sequence>MSFRQTLAISRAPMAALAAVGVFWGGFSALVPDIKAGVNASDADFGLAMMVSAVGGITSMYLAPRAGALLGRGVLPVFGVALAAAFFFPVLAGSVPGLALAFLGIGMSVAMLDISANMRLGVLEARHRLHLMNVNHAAFSFAFGFTALATGVARKAGYGPGTILPVLALLSLGLVAIMWAGRGRVDGEGAGTEEAGVGAAMPWTAVVLTSLILLAAFIGENATEAWSALHIERTLGAPAGEGGYGPFMLGMMMGVGRLSGQFFSERLGEARVIFYSALLGAVGAVVIALAPTKEVVIAGVGILGLGMAVIVPSANSVLGKRVPEHLIGVAISRAWMLGFIGFFAGPTLMGLVSEYAGLRVAFLFAGAIVATILPAIWKLGNMPVRGGA</sequence>
<feature type="transmembrane region" description="Helical" evidence="5">
    <location>
        <begin position="137"/>
        <end position="156"/>
    </location>
</feature>
<dbReference type="AlphaFoldDB" id="A0A1Y5TP94"/>
<dbReference type="GO" id="GO:0016020">
    <property type="term" value="C:membrane"/>
    <property type="evidence" value="ECO:0007669"/>
    <property type="project" value="UniProtKB-SubCell"/>
</dbReference>
<feature type="transmembrane region" description="Helical" evidence="5">
    <location>
        <begin position="356"/>
        <end position="377"/>
    </location>
</feature>
<comment type="subcellular location">
    <subcellularLocation>
        <location evidence="1">Membrane</location>
        <topology evidence="1">Multi-pass membrane protein</topology>
    </subcellularLocation>
</comment>
<feature type="transmembrane region" description="Helical" evidence="5">
    <location>
        <begin position="272"/>
        <end position="290"/>
    </location>
</feature>
<evidence type="ECO:0000313" key="8">
    <source>
        <dbReference type="Proteomes" id="UP000193409"/>
    </source>
</evidence>
<name>A0A1Y5TP94_9RHOB</name>
<keyword evidence="4 5" id="KW-0472">Membrane</keyword>
<evidence type="ECO:0000256" key="1">
    <source>
        <dbReference type="ARBA" id="ARBA00004141"/>
    </source>
</evidence>
<keyword evidence="8" id="KW-1185">Reference proteome</keyword>
<dbReference type="Pfam" id="PF07690">
    <property type="entry name" value="MFS_1"/>
    <property type="match status" value="1"/>
</dbReference>
<evidence type="ECO:0000313" key="7">
    <source>
        <dbReference type="EMBL" id="SLN66535.1"/>
    </source>
</evidence>
<dbReference type="RefSeq" id="WP_085869997.1">
    <property type="nucleotide sequence ID" value="NZ_FWFQ01000041.1"/>
</dbReference>